<keyword evidence="4" id="KW-1185">Reference proteome</keyword>
<dbReference type="OrthoDB" id="610424at2"/>
<dbReference type="RefSeq" id="WP_100336137.1">
    <property type="nucleotide sequence ID" value="NZ_PGFA01000001.1"/>
</dbReference>
<dbReference type="Proteomes" id="UP000228535">
    <property type="component" value="Unassembled WGS sequence"/>
</dbReference>
<protein>
    <submittedName>
        <fullName evidence="3">Putative secreted protein (Por secretion system target)</fullName>
    </submittedName>
</protein>
<proteinExistence type="predicted"/>
<evidence type="ECO:0000256" key="1">
    <source>
        <dbReference type="SAM" id="SignalP"/>
    </source>
</evidence>
<dbReference type="PANTHER" id="PTHR35580">
    <property type="entry name" value="CELL SURFACE GLYCOPROTEIN (S-LAYER PROTEIN)-LIKE PROTEIN"/>
    <property type="match status" value="1"/>
</dbReference>
<feature type="domain" description="Secretion system C-terminal sorting" evidence="2">
    <location>
        <begin position="475"/>
        <end position="536"/>
    </location>
</feature>
<dbReference type="EMBL" id="PGFA01000001">
    <property type="protein sequence ID" value="PJJ60490.1"/>
    <property type="molecule type" value="Genomic_DNA"/>
</dbReference>
<dbReference type="InterPro" id="IPR052918">
    <property type="entry name" value="Motility_Chemotaxis_Reg"/>
</dbReference>
<dbReference type="NCBIfam" id="TIGR04183">
    <property type="entry name" value="Por_Secre_tail"/>
    <property type="match status" value="1"/>
</dbReference>
<dbReference type="Pfam" id="PF18962">
    <property type="entry name" value="Por_Secre_tail"/>
    <property type="match status" value="1"/>
</dbReference>
<dbReference type="InterPro" id="IPR026444">
    <property type="entry name" value="Secre_tail"/>
</dbReference>
<evidence type="ECO:0000259" key="2">
    <source>
        <dbReference type="Pfam" id="PF18962"/>
    </source>
</evidence>
<dbReference type="Pfam" id="PF06739">
    <property type="entry name" value="SBBP"/>
    <property type="match status" value="1"/>
</dbReference>
<name>A0A2M9BRC3_9BACT</name>
<keyword evidence="1" id="KW-0732">Signal</keyword>
<dbReference type="PANTHER" id="PTHR35580:SF1">
    <property type="entry name" value="PHYTASE-LIKE DOMAIN-CONTAINING PROTEIN"/>
    <property type="match status" value="1"/>
</dbReference>
<reference evidence="3 4" key="1">
    <citation type="submission" date="2017-11" db="EMBL/GenBank/DDBJ databases">
        <title>Genomic Encyclopedia of Archaeal and Bacterial Type Strains, Phase II (KMG-II): From Individual Species to Whole Genera.</title>
        <authorList>
            <person name="Goeker M."/>
        </authorList>
    </citation>
    <scope>NUCLEOTIDE SEQUENCE [LARGE SCALE GENOMIC DNA]</scope>
    <source>
        <strain evidence="3 4">DSM 11115</strain>
    </source>
</reference>
<evidence type="ECO:0000313" key="3">
    <source>
        <dbReference type="EMBL" id="PJJ60490.1"/>
    </source>
</evidence>
<comment type="caution">
    <text evidence="3">The sequence shown here is derived from an EMBL/GenBank/DDBJ whole genome shotgun (WGS) entry which is preliminary data.</text>
</comment>
<organism evidence="3 4">
    <name type="scientific">Hymenobacter chitinivorans DSM 11115</name>
    <dbReference type="NCBI Taxonomy" id="1121954"/>
    <lineage>
        <taxon>Bacteria</taxon>
        <taxon>Pseudomonadati</taxon>
        <taxon>Bacteroidota</taxon>
        <taxon>Cytophagia</taxon>
        <taxon>Cytophagales</taxon>
        <taxon>Hymenobacteraceae</taxon>
        <taxon>Hymenobacter</taxon>
    </lineage>
</organism>
<dbReference type="AlphaFoldDB" id="A0A2M9BRC3"/>
<feature type="signal peptide" evidence="1">
    <location>
        <begin position="1"/>
        <end position="22"/>
    </location>
</feature>
<feature type="chain" id="PRO_5015006459" evidence="1">
    <location>
        <begin position="23"/>
        <end position="546"/>
    </location>
</feature>
<accession>A0A2M9BRC3</accession>
<gene>
    <name evidence="3" type="ORF">CLV45_1919</name>
</gene>
<dbReference type="InterPro" id="IPR010620">
    <property type="entry name" value="SBBP_repeat"/>
</dbReference>
<sequence>MKKIGLALVGILCVIQSALGQASWQWTRSLQQVAVASVAADGSGGMYVVGSFSSPVSFTSPNFNGVLTLAPVGASDVFLARLDANGNLSWARQVGGSGASASGAGITPDGQGGLYVVGRFTGTLTANTGTGSLAGSLGYSSVLVMRCSASTGSAYWSRRVGTNESASGALAVAVGPGAVGYVTGFVSGNVTFGSYAVFGGRAAAFVAAYSAAGAVNWVTAGAIDPLNGGISSASGSWASKVAVDGAGNCYVTGRFTTGLKLGGLQLADNGLFNPHSFVARLNPGTGTAVWLKGTTGTVSADRADGTGLALYDGFCYVGGTFGGTVSFGGIYTLTTGNPTTGYLGRLDAATGTTAWVRPLGAAATNVHVAAGAANVLATVGIDAVSDYSRLVSYAPSGVYQWALTATGPGSSKATDVAQYGPGVAFWTGSWQGTCSFGPTTLTAPAGTSYGYVSRIHFTSPAARTAPDQLSSAPELYPNPGSGQIQLHTASAAPRTMRVYSSSGQLMLQQQVQAADVTLDVRNWPQGTYWVHLQGRGAPERQQIWVR</sequence>
<evidence type="ECO:0000313" key="4">
    <source>
        <dbReference type="Proteomes" id="UP000228535"/>
    </source>
</evidence>